<feature type="transmembrane region" description="Helical" evidence="2">
    <location>
        <begin position="86"/>
        <end position="106"/>
    </location>
</feature>
<protein>
    <recommendedName>
        <fullName evidence="5">Small Multidrug Resistance (SMR) protein</fullName>
    </recommendedName>
</protein>
<comment type="similarity">
    <text evidence="1">Belongs to the drug/metabolite transporter (DMT) superfamily. Small multidrug resistance (SMR) (TC 2.A.7.1) family.</text>
</comment>
<reference evidence="3 4" key="1">
    <citation type="submission" date="2019-03" db="EMBL/GenBank/DDBJ databases">
        <title>Paraburkholderia sp. 4M-K11, isolated from subtropical forest soil.</title>
        <authorList>
            <person name="Gao Z.-H."/>
            <person name="Qiu L.-H."/>
        </authorList>
    </citation>
    <scope>NUCLEOTIDE SEQUENCE [LARGE SCALE GENOMIC DNA]</scope>
    <source>
        <strain evidence="3 4">4M-K11</strain>
    </source>
</reference>
<comment type="subcellular location">
    <subcellularLocation>
        <location evidence="1">Cell membrane</location>
        <topology evidence="1">Multi-pass membrane protein</topology>
    </subcellularLocation>
</comment>
<feature type="transmembrane region" description="Helical" evidence="2">
    <location>
        <begin position="60"/>
        <end position="80"/>
    </location>
</feature>
<evidence type="ECO:0000313" key="3">
    <source>
        <dbReference type="EMBL" id="TDG25963.1"/>
    </source>
</evidence>
<keyword evidence="1 2" id="KW-0812">Transmembrane</keyword>
<evidence type="ECO:0000256" key="1">
    <source>
        <dbReference type="RuleBase" id="RU003942"/>
    </source>
</evidence>
<sequence>MYASYVMVAIAIAANIVAVYFMKLCGGMTQPWPTLGMILANMLTLWFLGRAMTAGAPVSAAVTALTVGVMIGSFFIGLSFGERVSILQAVGGAIAIAGVVIGNLSAASS</sequence>
<dbReference type="InterPro" id="IPR037185">
    <property type="entry name" value="EmrE-like"/>
</dbReference>
<dbReference type="GO" id="GO:0022857">
    <property type="term" value="F:transmembrane transporter activity"/>
    <property type="evidence" value="ECO:0007669"/>
    <property type="project" value="InterPro"/>
</dbReference>
<gene>
    <name evidence="3" type="ORF">EYW47_00950</name>
</gene>
<dbReference type="RefSeq" id="WP_133193015.1">
    <property type="nucleotide sequence ID" value="NZ_JBHUCW010000015.1"/>
</dbReference>
<keyword evidence="2" id="KW-0472">Membrane</keyword>
<evidence type="ECO:0000313" key="4">
    <source>
        <dbReference type="Proteomes" id="UP000295722"/>
    </source>
</evidence>
<name>A0A4R5MFD7_9BURK</name>
<comment type="caution">
    <text evidence="3">The sequence shown here is derived from an EMBL/GenBank/DDBJ whole genome shotgun (WGS) entry which is preliminary data.</text>
</comment>
<evidence type="ECO:0000256" key="2">
    <source>
        <dbReference type="SAM" id="Phobius"/>
    </source>
</evidence>
<dbReference type="InterPro" id="IPR045324">
    <property type="entry name" value="Small_multidrug_res"/>
</dbReference>
<dbReference type="EMBL" id="SMRP01000001">
    <property type="protein sequence ID" value="TDG25963.1"/>
    <property type="molecule type" value="Genomic_DNA"/>
</dbReference>
<organism evidence="3 4">
    <name type="scientific">Paraburkholderia silviterrae</name>
    <dbReference type="NCBI Taxonomy" id="2528715"/>
    <lineage>
        <taxon>Bacteria</taxon>
        <taxon>Pseudomonadati</taxon>
        <taxon>Pseudomonadota</taxon>
        <taxon>Betaproteobacteria</taxon>
        <taxon>Burkholderiales</taxon>
        <taxon>Burkholderiaceae</taxon>
        <taxon>Paraburkholderia</taxon>
    </lineage>
</organism>
<proteinExistence type="inferred from homology"/>
<dbReference type="Pfam" id="PF00893">
    <property type="entry name" value="Multi_Drug_Res"/>
    <property type="match status" value="1"/>
</dbReference>
<evidence type="ECO:0008006" key="5">
    <source>
        <dbReference type="Google" id="ProtNLM"/>
    </source>
</evidence>
<dbReference type="AlphaFoldDB" id="A0A4R5MFD7"/>
<accession>A0A4R5MFD7</accession>
<feature type="transmembrane region" description="Helical" evidence="2">
    <location>
        <begin position="30"/>
        <end position="48"/>
    </location>
</feature>
<dbReference type="Gene3D" id="1.10.3730.20">
    <property type="match status" value="1"/>
</dbReference>
<dbReference type="Proteomes" id="UP000295722">
    <property type="component" value="Unassembled WGS sequence"/>
</dbReference>
<keyword evidence="2" id="KW-1133">Transmembrane helix</keyword>
<keyword evidence="4" id="KW-1185">Reference proteome</keyword>
<feature type="transmembrane region" description="Helical" evidence="2">
    <location>
        <begin position="5"/>
        <end position="24"/>
    </location>
</feature>
<dbReference type="SUPFAM" id="SSF103481">
    <property type="entry name" value="Multidrug resistance efflux transporter EmrE"/>
    <property type="match status" value="1"/>
</dbReference>
<dbReference type="OrthoDB" id="9104516at2"/>
<dbReference type="GO" id="GO:0005886">
    <property type="term" value="C:plasma membrane"/>
    <property type="evidence" value="ECO:0007669"/>
    <property type="project" value="UniProtKB-SubCell"/>
</dbReference>